<evidence type="ECO:0000256" key="1">
    <source>
        <dbReference type="SAM" id="Phobius"/>
    </source>
</evidence>
<dbReference type="GO" id="GO:0015097">
    <property type="term" value="F:mercury ion transmembrane transporter activity"/>
    <property type="evidence" value="ECO:0007669"/>
    <property type="project" value="InterPro"/>
</dbReference>
<dbReference type="GO" id="GO:0016020">
    <property type="term" value="C:membrane"/>
    <property type="evidence" value="ECO:0007669"/>
    <property type="project" value="InterPro"/>
</dbReference>
<reference evidence="2 3" key="1">
    <citation type="submission" date="2019-03" db="EMBL/GenBank/DDBJ databases">
        <title>Genomic Encyclopedia of Type Strains, Phase IV (KMG-IV): sequencing the most valuable type-strain genomes for metagenomic binning, comparative biology and taxonomic classification.</title>
        <authorList>
            <person name="Goeker M."/>
        </authorList>
    </citation>
    <scope>NUCLEOTIDE SEQUENCE [LARGE SCALE GENOMIC DNA]</scope>
    <source>
        <strain evidence="2 3">DSM 103792</strain>
    </source>
</reference>
<dbReference type="AlphaFoldDB" id="A0A4R6UFZ7"/>
<organism evidence="2 3">
    <name type="scientific">Permianibacter aggregans</name>
    <dbReference type="NCBI Taxonomy" id="1510150"/>
    <lineage>
        <taxon>Bacteria</taxon>
        <taxon>Pseudomonadati</taxon>
        <taxon>Pseudomonadota</taxon>
        <taxon>Gammaproteobacteria</taxon>
        <taxon>Pseudomonadales</taxon>
        <taxon>Pseudomonadaceae</taxon>
        <taxon>Permianibacter</taxon>
    </lineage>
</organism>
<keyword evidence="1" id="KW-0812">Transmembrane</keyword>
<keyword evidence="3" id="KW-1185">Reference proteome</keyword>
<dbReference type="InterPro" id="IPR004891">
    <property type="entry name" value="Mercury-R_MerC"/>
</dbReference>
<keyword evidence="1" id="KW-0472">Membrane</keyword>
<name>A0A4R6UFZ7_9GAMM</name>
<dbReference type="Pfam" id="PF03203">
    <property type="entry name" value="MerC"/>
    <property type="match status" value="1"/>
</dbReference>
<protein>
    <submittedName>
        <fullName evidence="2">MerC mercury resistance protein</fullName>
    </submittedName>
</protein>
<accession>A0A4R6UFZ7</accession>
<evidence type="ECO:0000313" key="3">
    <source>
        <dbReference type="Proteomes" id="UP000295375"/>
    </source>
</evidence>
<comment type="caution">
    <text evidence="2">The sequence shown here is derived from an EMBL/GenBank/DDBJ whole genome shotgun (WGS) entry which is preliminary data.</text>
</comment>
<feature type="transmembrane region" description="Helical" evidence="1">
    <location>
        <begin position="69"/>
        <end position="86"/>
    </location>
</feature>
<dbReference type="RefSeq" id="WP_133593367.1">
    <property type="nucleotide sequence ID" value="NZ_CP037953.1"/>
</dbReference>
<dbReference type="Proteomes" id="UP000295375">
    <property type="component" value="Unassembled WGS sequence"/>
</dbReference>
<keyword evidence="1" id="KW-1133">Transmembrane helix</keyword>
<proteinExistence type="predicted"/>
<evidence type="ECO:0000313" key="2">
    <source>
        <dbReference type="EMBL" id="TDQ44123.1"/>
    </source>
</evidence>
<dbReference type="EMBL" id="SNYM01000026">
    <property type="protein sequence ID" value="TDQ44123.1"/>
    <property type="molecule type" value="Genomic_DNA"/>
</dbReference>
<sequence>MKDLLGVFSSGLCLCHCLLTPLLLALGVLGGAGALLESEWLHGLMLVPMLMLAALSLPDGWRLHRNRWPLGFAVLGFLLLFVSFASEALLETLLAVSASLLVATAHLLNRQLLVRQSTT</sequence>
<gene>
    <name evidence="2" type="ORF">EV696_1265</name>
</gene>
<feature type="transmembrane region" description="Helical" evidence="1">
    <location>
        <begin position="40"/>
        <end position="57"/>
    </location>
</feature>